<keyword evidence="1" id="KW-0175">Coiled coil</keyword>
<accession>A0AAD3RLL1</accession>
<dbReference type="PANTHER" id="PTHR14234">
    <property type="entry name" value="RIM BINDING PROTEIN-RELATED"/>
    <property type="match status" value="1"/>
</dbReference>
<evidence type="ECO:0000313" key="4">
    <source>
        <dbReference type="Proteomes" id="UP001279410"/>
    </source>
</evidence>
<feature type="domain" description="RIMB1/RIM3A-C-like N-terminal" evidence="2">
    <location>
        <begin position="7"/>
        <end position="135"/>
    </location>
</feature>
<dbReference type="EMBL" id="BRZM01001704">
    <property type="protein sequence ID" value="GLD73623.1"/>
    <property type="molecule type" value="Genomic_DNA"/>
</dbReference>
<name>A0AAD3RLL1_LATJO</name>
<sequence length="160" mass="18156">NGTDYGFLVRQNSELLRALDELEKTCTTLREENGLLRKSSAPETEEKVRRLRRKNTELAVLAKRLEERARKLQEANLKVVNSPSLMRPGSVEQYKRAFARQRARDLAQHADALLSKDKEIAAALQQECRELEARLGSTKGSPPPSGRVEFEKLLRESLEG</sequence>
<dbReference type="Proteomes" id="UP001279410">
    <property type="component" value="Unassembled WGS sequence"/>
</dbReference>
<feature type="coiled-coil region" evidence="1">
    <location>
        <begin position="5"/>
        <end position="82"/>
    </location>
</feature>
<feature type="non-terminal residue" evidence="3">
    <location>
        <position position="1"/>
    </location>
</feature>
<dbReference type="InterPro" id="IPR057950">
    <property type="entry name" value="RIMB1/RIM3A-C-like_N"/>
</dbReference>
<evidence type="ECO:0000259" key="2">
    <source>
        <dbReference type="Pfam" id="PF25566"/>
    </source>
</evidence>
<dbReference type="AlphaFoldDB" id="A0AAD3RLL1"/>
<feature type="coiled-coil region" evidence="1">
    <location>
        <begin position="114"/>
        <end position="141"/>
    </location>
</feature>
<dbReference type="Pfam" id="PF25566">
    <property type="entry name" value="RIMB1_N"/>
    <property type="match status" value="1"/>
</dbReference>
<evidence type="ECO:0000256" key="1">
    <source>
        <dbReference type="SAM" id="Coils"/>
    </source>
</evidence>
<gene>
    <name evidence="3" type="ORF">AKAME5_002494800</name>
</gene>
<feature type="non-terminal residue" evidence="3">
    <location>
        <position position="160"/>
    </location>
</feature>
<dbReference type="InterPro" id="IPR040325">
    <property type="entry name" value="RIMBP1/2/3"/>
</dbReference>
<comment type="caution">
    <text evidence="3">The sequence shown here is derived from an EMBL/GenBank/DDBJ whole genome shotgun (WGS) entry which is preliminary data.</text>
</comment>
<dbReference type="PANTHER" id="PTHR14234:SF20">
    <property type="entry name" value="PERIPHERAL-TYPE BENZODIAZEPINE RECEPTOR-ASSOCIATED PROTEIN 1"/>
    <property type="match status" value="1"/>
</dbReference>
<keyword evidence="4" id="KW-1185">Reference proteome</keyword>
<reference evidence="3" key="1">
    <citation type="submission" date="2022-08" db="EMBL/GenBank/DDBJ databases">
        <title>Genome sequencing of akame (Lates japonicus).</title>
        <authorList>
            <person name="Hashiguchi Y."/>
            <person name="Takahashi H."/>
        </authorList>
    </citation>
    <scope>NUCLEOTIDE SEQUENCE</scope>
    <source>
        <strain evidence="3">Kochi</strain>
    </source>
</reference>
<keyword evidence="3" id="KW-0675">Receptor</keyword>
<evidence type="ECO:0000313" key="3">
    <source>
        <dbReference type="EMBL" id="GLD73623.1"/>
    </source>
</evidence>
<proteinExistence type="predicted"/>
<organism evidence="3 4">
    <name type="scientific">Lates japonicus</name>
    <name type="common">Japanese lates</name>
    <dbReference type="NCBI Taxonomy" id="270547"/>
    <lineage>
        <taxon>Eukaryota</taxon>
        <taxon>Metazoa</taxon>
        <taxon>Chordata</taxon>
        <taxon>Craniata</taxon>
        <taxon>Vertebrata</taxon>
        <taxon>Euteleostomi</taxon>
        <taxon>Actinopterygii</taxon>
        <taxon>Neopterygii</taxon>
        <taxon>Teleostei</taxon>
        <taxon>Neoteleostei</taxon>
        <taxon>Acanthomorphata</taxon>
        <taxon>Carangaria</taxon>
        <taxon>Carangaria incertae sedis</taxon>
        <taxon>Centropomidae</taxon>
        <taxon>Lates</taxon>
    </lineage>
</organism>
<protein>
    <submittedName>
        <fullName evidence="3">Peripheral-type benzodiazepine receptor-associated protein 1 isoform X1</fullName>
    </submittedName>
</protein>